<evidence type="ECO:0000256" key="5">
    <source>
        <dbReference type="ARBA" id="ARBA00023136"/>
    </source>
</evidence>
<dbReference type="SUPFAM" id="SSF55073">
    <property type="entry name" value="Nucleotide cyclase"/>
    <property type="match status" value="1"/>
</dbReference>
<dbReference type="InterPro" id="IPR029787">
    <property type="entry name" value="Nucleotide_cyclase"/>
</dbReference>
<dbReference type="InterPro" id="IPR011620">
    <property type="entry name" value="Sig_transdc_His_kinase_LytS_TM"/>
</dbReference>
<dbReference type="FunFam" id="3.30.70.270:FF:000001">
    <property type="entry name" value="Diguanylate cyclase domain protein"/>
    <property type="match status" value="1"/>
</dbReference>
<evidence type="ECO:0000256" key="1">
    <source>
        <dbReference type="ARBA" id="ARBA00004651"/>
    </source>
</evidence>
<feature type="transmembrane region" description="Helical" evidence="6">
    <location>
        <begin position="37"/>
        <end position="57"/>
    </location>
</feature>
<dbReference type="PANTHER" id="PTHR45138:SF9">
    <property type="entry name" value="DIGUANYLATE CYCLASE DGCM-RELATED"/>
    <property type="match status" value="1"/>
</dbReference>
<dbReference type="GO" id="GO:0005886">
    <property type="term" value="C:plasma membrane"/>
    <property type="evidence" value="ECO:0007669"/>
    <property type="project" value="UniProtKB-SubCell"/>
</dbReference>
<dbReference type="Pfam" id="PF07694">
    <property type="entry name" value="5TM-5TMR_LYT"/>
    <property type="match status" value="1"/>
</dbReference>
<dbReference type="GO" id="GO:0043709">
    <property type="term" value="P:cell adhesion involved in single-species biofilm formation"/>
    <property type="evidence" value="ECO:0007669"/>
    <property type="project" value="TreeGrafter"/>
</dbReference>
<dbReference type="Gene3D" id="1.10.1760.20">
    <property type="match status" value="1"/>
</dbReference>
<organism evidence="8 9">
    <name type="scientific">Deinobacterium chartae</name>
    <dbReference type="NCBI Taxonomy" id="521158"/>
    <lineage>
        <taxon>Bacteria</taxon>
        <taxon>Thermotogati</taxon>
        <taxon>Deinococcota</taxon>
        <taxon>Deinococci</taxon>
        <taxon>Deinococcales</taxon>
        <taxon>Deinococcaceae</taxon>
        <taxon>Deinobacterium</taxon>
    </lineage>
</organism>
<accession>A0A841I207</accession>
<dbReference type="Proteomes" id="UP000569951">
    <property type="component" value="Unassembled WGS sequence"/>
</dbReference>
<keyword evidence="2" id="KW-1003">Cell membrane</keyword>
<comment type="caution">
    <text evidence="8">The sequence shown here is derived from an EMBL/GenBank/DDBJ whole genome shotgun (WGS) entry which is preliminary data.</text>
</comment>
<feature type="transmembrane region" description="Helical" evidence="6">
    <location>
        <begin position="159"/>
        <end position="179"/>
    </location>
</feature>
<sequence>MEFYPLIFNFCLLVTLTYAACLLYNAFPNLEQRRARLAHIGGAALASVLLMLSPIQLAPGIIADLRTVPLAATALILGPRAALLAALPVLTYRLILGGNGVIVAVLSIASVIVMAALLRHARRRRGQLPWWSVAIIFSVHNLGLLLVPHGPELLLRSYLPINLTNALSLVVVLHMLYTFQRMRELTQMYREQAATDALTGLGNRRQLQHDQPHFKAHDHLLALDIDHFKRINDTFGHGVGDEVLSTLAHLMRASLHPADRAYRVGGEEFLVLLRNTNAAQAEKVAERLRRAVEAHTFINIPFPVTVSLGLLQDVHRFEASRQLELVDQALYAAKRSGRNRLVIAEPPALS</sequence>
<dbReference type="GO" id="GO:0000155">
    <property type="term" value="F:phosphorelay sensor kinase activity"/>
    <property type="evidence" value="ECO:0007669"/>
    <property type="project" value="InterPro"/>
</dbReference>
<evidence type="ECO:0000259" key="7">
    <source>
        <dbReference type="PROSITE" id="PS50887"/>
    </source>
</evidence>
<comment type="subcellular location">
    <subcellularLocation>
        <location evidence="1">Cell membrane</location>
        <topology evidence="1">Multi-pass membrane protein</topology>
    </subcellularLocation>
</comment>
<keyword evidence="5 6" id="KW-0472">Membrane</keyword>
<proteinExistence type="predicted"/>
<dbReference type="EMBL" id="JACHHG010000014">
    <property type="protein sequence ID" value="MBB6099727.1"/>
    <property type="molecule type" value="Genomic_DNA"/>
</dbReference>
<evidence type="ECO:0000256" key="2">
    <source>
        <dbReference type="ARBA" id="ARBA00022475"/>
    </source>
</evidence>
<evidence type="ECO:0000256" key="6">
    <source>
        <dbReference type="SAM" id="Phobius"/>
    </source>
</evidence>
<dbReference type="InterPro" id="IPR050469">
    <property type="entry name" value="Diguanylate_Cyclase"/>
</dbReference>
<dbReference type="InterPro" id="IPR043128">
    <property type="entry name" value="Rev_trsase/Diguanyl_cyclase"/>
</dbReference>
<dbReference type="GO" id="GO:1902201">
    <property type="term" value="P:negative regulation of bacterial-type flagellum-dependent cell motility"/>
    <property type="evidence" value="ECO:0007669"/>
    <property type="project" value="TreeGrafter"/>
</dbReference>
<evidence type="ECO:0000313" key="9">
    <source>
        <dbReference type="Proteomes" id="UP000569951"/>
    </source>
</evidence>
<dbReference type="Pfam" id="PF00990">
    <property type="entry name" value="GGDEF"/>
    <property type="match status" value="1"/>
</dbReference>
<dbReference type="AlphaFoldDB" id="A0A841I207"/>
<gene>
    <name evidence="8" type="ORF">HNR42_003185</name>
</gene>
<dbReference type="CDD" id="cd01949">
    <property type="entry name" value="GGDEF"/>
    <property type="match status" value="1"/>
</dbReference>
<evidence type="ECO:0000256" key="4">
    <source>
        <dbReference type="ARBA" id="ARBA00022989"/>
    </source>
</evidence>
<dbReference type="SMART" id="SM00267">
    <property type="entry name" value="GGDEF"/>
    <property type="match status" value="1"/>
</dbReference>
<feature type="transmembrane region" description="Helical" evidence="6">
    <location>
        <begin position="6"/>
        <end position="25"/>
    </location>
</feature>
<dbReference type="Gene3D" id="3.30.70.270">
    <property type="match status" value="1"/>
</dbReference>
<dbReference type="EC" id="2.7.7.65" evidence="8"/>
<keyword evidence="8" id="KW-0808">Transferase</keyword>
<reference evidence="8 9" key="1">
    <citation type="submission" date="2020-08" db="EMBL/GenBank/DDBJ databases">
        <title>Genomic Encyclopedia of Type Strains, Phase IV (KMG-IV): sequencing the most valuable type-strain genomes for metagenomic binning, comparative biology and taxonomic classification.</title>
        <authorList>
            <person name="Goeker M."/>
        </authorList>
    </citation>
    <scope>NUCLEOTIDE SEQUENCE [LARGE SCALE GENOMIC DNA]</scope>
    <source>
        <strain evidence="8 9">DSM 21458</strain>
    </source>
</reference>
<name>A0A841I207_9DEIO</name>
<dbReference type="GO" id="GO:0071555">
    <property type="term" value="P:cell wall organization"/>
    <property type="evidence" value="ECO:0007669"/>
    <property type="project" value="InterPro"/>
</dbReference>
<protein>
    <submittedName>
        <fullName evidence="8">Diguanylate cyclase</fullName>
        <ecNumber evidence="8">2.7.7.65</ecNumber>
    </submittedName>
</protein>
<dbReference type="InterPro" id="IPR000160">
    <property type="entry name" value="GGDEF_dom"/>
</dbReference>
<keyword evidence="4 6" id="KW-1133">Transmembrane helix</keyword>
<dbReference type="RefSeq" id="WP_183988468.1">
    <property type="nucleotide sequence ID" value="NZ_JACHHG010000014.1"/>
</dbReference>
<dbReference type="PANTHER" id="PTHR45138">
    <property type="entry name" value="REGULATORY COMPONENTS OF SENSORY TRANSDUCTION SYSTEM"/>
    <property type="match status" value="1"/>
</dbReference>
<feature type="transmembrane region" description="Helical" evidence="6">
    <location>
        <begin position="130"/>
        <end position="147"/>
    </location>
</feature>
<feature type="domain" description="GGDEF" evidence="7">
    <location>
        <begin position="216"/>
        <end position="346"/>
    </location>
</feature>
<feature type="transmembrane region" description="Helical" evidence="6">
    <location>
        <begin position="94"/>
        <end position="118"/>
    </location>
</feature>
<keyword evidence="9" id="KW-1185">Reference proteome</keyword>
<evidence type="ECO:0000256" key="3">
    <source>
        <dbReference type="ARBA" id="ARBA00022692"/>
    </source>
</evidence>
<evidence type="ECO:0000313" key="8">
    <source>
        <dbReference type="EMBL" id="MBB6099727.1"/>
    </source>
</evidence>
<dbReference type="PROSITE" id="PS50887">
    <property type="entry name" value="GGDEF"/>
    <property type="match status" value="1"/>
</dbReference>
<keyword evidence="3 6" id="KW-0812">Transmembrane</keyword>
<keyword evidence="8" id="KW-0548">Nucleotidyltransferase</keyword>
<dbReference type="GO" id="GO:0052621">
    <property type="term" value="F:diguanylate cyclase activity"/>
    <property type="evidence" value="ECO:0007669"/>
    <property type="project" value="UniProtKB-EC"/>
</dbReference>
<dbReference type="NCBIfam" id="TIGR00254">
    <property type="entry name" value="GGDEF"/>
    <property type="match status" value="1"/>
</dbReference>